<feature type="transmembrane region" description="Helical" evidence="2">
    <location>
        <begin position="187"/>
        <end position="204"/>
    </location>
</feature>
<keyword evidence="2" id="KW-1133">Transmembrane helix</keyword>
<sequence length="238" mass="25345">MATMSMMFVSGLVPAKISASSTSASSSVLSSSSCTSLSSVGCIRTWVHVRSSCSSSSHQLHHGSLLVPTKRRLFGDSSSSSSFISSSNVCFITRLGSLVGDKLVIRKRRRIIAPAPPHSRPAGRIIAEQKTDLLRVLGFALRAGKEGLDAGTKLVPETVPRPVAQVGVGLVGVFMVTYFLRYLFTTALFILVIGVFSYMAYLFLNKDNDSTGGGGGGGDSGTSDDPVEEARRIMEKYK</sequence>
<keyword evidence="2" id="KW-0812">Transmembrane</keyword>
<feature type="compositionally biased region" description="Basic and acidic residues" evidence="1">
    <location>
        <begin position="228"/>
        <end position="238"/>
    </location>
</feature>
<evidence type="ECO:0000256" key="2">
    <source>
        <dbReference type="SAM" id="Phobius"/>
    </source>
</evidence>
<feature type="compositionally biased region" description="Gly residues" evidence="1">
    <location>
        <begin position="211"/>
        <end position="220"/>
    </location>
</feature>
<dbReference type="PANTHER" id="PTHR36777">
    <property type="entry name" value="EXPRESSED PROTEIN"/>
    <property type="match status" value="1"/>
</dbReference>
<evidence type="ECO:0000313" key="3">
    <source>
        <dbReference type="EMBL" id="CAK9276321.1"/>
    </source>
</evidence>
<keyword evidence="4" id="KW-1185">Reference proteome</keyword>
<dbReference type="Proteomes" id="UP001497444">
    <property type="component" value="Chromosome 7"/>
</dbReference>
<dbReference type="EMBL" id="OZ020102">
    <property type="protein sequence ID" value="CAK9276321.1"/>
    <property type="molecule type" value="Genomic_DNA"/>
</dbReference>
<evidence type="ECO:0000256" key="1">
    <source>
        <dbReference type="SAM" id="MobiDB-lite"/>
    </source>
</evidence>
<protein>
    <submittedName>
        <fullName evidence="3">Uncharacterized protein</fullName>
    </submittedName>
</protein>
<dbReference type="PANTHER" id="PTHR36777:SF2">
    <property type="entry name" value="EXPRESSED PROTEIN"/>
    <property type="match status" value="1"/>
</dbReference>
<accession>A0ABP0XB14</accession>
<keyword evidence="2" id="KW-0472">Membrane</keyword>
<gene>
    <name evidence="3" type="ORF">CSSPJE1EN1_LOCUS21799</name>
</gene>
<name>A0ABP0XB14_9BRYO</name>
<proteinExistence type="predicted"/>
<evidence type="ECO:0000313" key="4">
    <source>
        <dbReference type="Proteomes" id="UP001497444"/>
    </source>
</evidence>
<reference evidence="3" key="1">
    <citation type="submission" date="2024-02" db="EMBL/GenBank/DDBJ databases">
        <authorList>
            <consortium name="ELIXIR-Norway"/>
            <consortium name="Elixir Norway"/>
        </authorList>
    </citation>
    <scope>NUCLEOTIDE SEQUENCE</scope>
</reference>
<feature type="region of interest" description="Disordered" evidence="1">
    <location>
        <begin position="211"/>
        <end position="238"/>
    </location>
</feature>
<organism evidence="3 4">
    <name type="scientific">Sphagnum jensenii</name>
    <dbReference type="NCBI Taxonomy" id="128206"/>
    <lineage>
        <taxon>Eukaryota</taxon>
        <taxon>Viridiplantae</taxon>
        <taxon>Streptophyta</taxon>
        <taxon>Embryophyta</taxon>
        <taxon>Bryophyta</taxon>
        <taxon>Sphagnophytina</taxon>
        <taxon>Sphagnopsida</taxon>
        <taxon>Sphagnales</taxon>
        <taxon>Sphagnaceae</taxon>
        <taxon>Sphagnum</taxon>
    </lineage>
</organism>